<dbReference type="AlphaFoldDB" id="A0A0A0BQT5"/>
<keyword evidence="2" id="KW-1185">Reference proteome</keyword>
<comment type="caution">
    <text evidence="1">The sequence shown here is derived from an EMBL/GenBank/DDBJ whole genome shotgun (WGS) entry which is preliminary data.</text>
</comment>
<dbReference type="RefSeq" id="WP_043607290.1">
    <property type="nucleotide sequence ID" value="NZ_AXCY01000054.1"/>
</dbReference>
<reference evidence="1 2" key="2">
    <citation type="journal article" date="2015" name="Stand. Genomic Sci.">
        <title>Draft genome sequence of Cellulomonas carbonis T26(T) and comparative analysis of six Cellulomonas genomes.</title>
        <authorList>
            <person name="Zhuang W."/>
            <person name="Zhang S."/>
            <person name="Xia X."/>
            <person name="Wang G."/>
        </authorList>
    </citation>
    <scope>NUCLEOTIDE SEQUENCE [LARGE SCALE GENOMIC DNA]</scope>
    <source>
        <strain evidence="1 2">T26</strain>
    </source>
</reference>
<proteinExistence type="predicted"/>
<gene>
    <name evidence="1" type="ORF">N868_09345</name>
</gene>
<dbReference type="Proteomes" id="UP000029839">
    <property type="component" value="Unassembled WGS sequence"/>
</dbReference>
<evidence type="ECO:0000313" key="1">
    <source>
        <dbReference type="EMBL" id="KGM10326.1"/>
    </source>
</evidence>
<sequence length="71" mass="7781">MADLEQARAVKSRLRADLRYHHGVRGIGVTRLRQGYAVCVNLDSPADDDLPRTIDGVPVEVRVVGRITAQG</sequence>
<evidence type="ECO:0000313" key="2">
    <source>
        <dbReference type="Proteomes" id="UP000029839"/>
    </source>
</evidence>
<reference evidence="1 2" key="1">
    <citation type="submission" date="2013-08" db="EMBL/GenBank/DDBJ databases">
        <title>Genome sequencing of Cellulomonas carbonis T26.</title>
        <authorList>
            <person name="Chen F."/>
            <person name="Li Y."/>
            <person name="Wang G."/>
        </authorList>
    </citation>
    <scope>NUCLEOTIDE SEQUENCE [LARGE SCALE GENOMIC DNA]</scope>
    <source>
        <strain evidence="1 2">T26</strain>
    </source>
</reference>
<dbReference type="EMBL" id="AXCY01000054">
    <property type="protein sequence ID" value="KGM10326.1"/>
    <property type="molecule type" value="Genomic_DNA"/>
</dbReference>
<protein>
    <submittedName>
        <fullName evidence="1">Uncharacterized protein</fullName>
    </submittedName>
</protein>
<organism evidence="1 2">
    <name type="scientific">Cellulomonas carbonis T26</name>
    <dbReference type="NCBI Taxonomy" id="947969"/>
    <lineage>
        <taxon>Bacteria</taxon>
        <taxon>Bacillati</taxon>
        <taxon>Actinomycetota</taxon>
        <taxon>Actinomycetes</taxon>
        <taxon>Micrococcales</taxon>
        <taxon>Cellulomonadaceae</taxon>
        <taxon>Cellulomonas</taxon>
    </lineage>
</organism>
<dbReference type="OrthoDB" id="4829751at2"/>
<name>A0A0A0BQT5_9CELL</name>
<accession>A0A0A0BQT5</accession>